<dbReference type="PANTHER" id="PTHR43464:SF19">
    <property type="entry name" value="UBIQUINONE BIOSYNTHESIS O-METHYLTRANSFERASE, MITOCHONDRIAL"/>
    <property type="match status" value="1"/>
</dbReference>
<dbReference type="InterPro" id="IPR010233">
    <property type="entry name" value="UbiG_MeTrfase"/>
</dbReference>
<protein>
    <recommendedName>
        <fullName evidence="7">Methyltransferase type 11 domain-containing protein</fullName>
    </recommendedName>
</protein>
<evidence type="ECO:0008006" key="7">
    <source>
        <dbReference type="Google" id="ProtNLM"/>
    </source>
</evidence>
<keyword evidence="4" id="KW-0949">S-adenosyl-L-methionine</keyword>
<keyword evidence="3" id="KW-0831">Ubiquinone biosynthesis</keyword>
<keyword evidence="2" id="KW-0808">Transferase</keyword>
<dbReference type="Gene3D" id="3.40.50.150">
    <property type="entry name" value="Vaccinia Virus protein VP39"/>
    <property type="match status" value="1"/>
</dbReference>
<dbReference type="SUPFAM" id="SSF53335">
    <property type="entry name" value="S-adenosyl-L-methionine-dependent methyltransferases"/>
    <property type="match status" value="1"/>
</dbReference>
<dbReference type="InterPro" id="IPR029063">
    <property type="entry name" value="SAM-dependent_MTases_sf"/>
</dbReference>
<dbReference type="STRING" id="1077348.A0A2G8RUB7"/>
<gene>
    <name evidence="5" type="ORF">GSI_13001</name>
</gene>
<evidence type="ECO:0000256" key="3">
    <source>
        <dbReference type="ARBA" id="ARBA00022688"/>
    </source>
</evidence>
<comment type="caution">
    <text evidence="5">The sequence shown here is derived from an EMBL/GenBank/DDBJ whole genome shotgun (WGS) entry which is preliminary data.</text>
</comment>
<dbReference type="GO" id="GO:0032259">
    <property type="term" value="P:methylation"/>
    <property type="evidence" value="ECO:0007669"/>
    <property type="project" value="UniProtKB-KW"/>
</dbReference>
<name>A0A2G8RUB7_9APHY</name>
<dbReference type="AlphaFoldDB" id="A0A2G8RUB7"/>
<dbReference type="GO" id="GO:0005739">
    <property type="term" value="C:mitochondrion"/>
    <property type="evidence" value="ECO:0007669"/>
    <property type="project" value="TreeGrafter"/>
</dbReference>
<dbReference type="Pfam" id="PF13489">
    <property type="entry name" value="Methyltransf_23"/>
    <property type="match status" value="1"/>
</dbReference>
<dbReference type="GO" id="GO:0010420">
    <property type="term" value="F:polyprenyldihydroxybenzoate methyltransferase activity"/>
    <property type="evidence" value="ECO:0007669"/>
    <property type="project" value="InterPro"/>
</dbReference>
<keyword evidence="1" id="KW-0489">Methyltransferase</keyword>
<evidence type="ECO:0000313" key="5">
    <source>
        <dbReference type="EMBL" id="PIL25112.1"/>
    </source>
</evidence>
<organism evidence="5 6">
    <name type="scientific">Ganoderma sinense ZZ0214-1</name>
    <dbReference type="NCBI Taxonomy" id="1077348"/>
    <lineage>
        <taxon>Eukaryota</taxon>
        <taxon>Fungi</taxon>
        <taxon>Dikarya</taxon>
        <taxon>Basidiomycota</taxon>
        <taxon>Agaricomycotina</taxon>
        <taxon>Agaricomycetes</taxon>
        <taxon>Polyporales</taxon>
        <taxon>Polyporaceae</taxon>
        <taxon>Ganoderma</taxon>
    </lineage>
</organism>
<accession>A0A2G8RUB7</accession>
<evidence type="ECO:0000313" key="6">
    <source>
        <dbReference type="Proteomes" id="UP000230002"/>
    </source>
</evidence>
<proteinExistence type="predicted"/>
<dbReference type="EMBL" id="AYKW01000056">
    <property type="protein sequence ID" value="PIL25112.1"/>
    <property type="molecule type" value="Genomic_DNA"/>
</dbReference>
<dbReference type="Proteomes" id="UP000230002">
    <property type="component" value="Unassembled WGS sequence"/>
</dbReference>
<reference evidence="5 6" key="1">
    <citation type="journal article" date="2015" name="Sci. Rep.">
        <title>Chromosome-level genome map provides insights into diverse defense mechanisms in the medicinal fungus Ganoderma sinense.</title>
        <authorList>
            <person name="Zhu Y."/>
            <person name="Xu J."/>
            <person name="Sun C."/>
            <person name="Zhou S."/>
            <person name="Xu H."/>
            <person name="Nelson D.R."/>
            <person name="Qian J."/>
            <person name="Song J."/>
            <person name="Luo H."/>
            <person name="Xiang L."/>
            <person name="Li Y."/>
            <person name="Xu Z."/>
            <person name="Ji A."/>
            <person name="Wang L."/>
            <person name="Lu S."/>
            <person name="Hayward A."/>
            <person name="Sun W."/>
            <person name="Li X."/>
            <person name="Schwartz D.C."/>
            <person name="Wang Y."/>
            <person name="Chen S."/>
        </authorList>
    </citation>
    <scope>NUCLEOTIDE SEQUENCE [LARGE SCALE GENOMIC DNA]</scope>
    <source>
        <strain evidence="5 6">ZZ0214-1</strain>
    </source>
</reference>
<dbReference type="CDD" id="cd02440">
    <property type="entry name" value="AdoMet_MTases"/>
    <property type="match status" value="1"/>
</dbReference>
<dbReference type="GO" id="GO:0061542">
    <property type="term" value="F:3-demethylubiquinol 3-O-methyltransferase activity"/>
    <property type="evidence" value="ECO:0007669"/>
    <property type="project" value="InterPro"/>
</dbReference>
<evidence type="ECO:0000256" key="1">
    <source>
        <dbReference type="ARBA" id="ARBA00022603"/>
    </source>
</evidence>
<keyword evidence="6" id="KW-1185">Reference proteome</keyword>
<evidence type="ECO:0000256" key="4">
    <source>
        <dbReference type="ARBA" id="ARBA00022691"/>
    </source>
</evidence>
<evidence type="ECO:0000256" key="2">
    <source>
        <dbReference type="ARBA" id="ARBA00022679"/>
    </source>
</evidence>
<sequence>MNPVRIEFIRQKMSEMRREDGLDDVNPTRPLDGLDVLDVGCGGGLLCETLARLGGRTLGIDASSSNIAIASLHASADPGLSSPQKTKGSLTYEHTSVEDLLAQRGSKSFDVVCSMEVIEHVDNPATFLTNCATLVKPGGHLFLSTIARTPLSYALTIFAAEQVLRLVTPGTHTHSKYINPDELTDFFLRLDSDAPAQDAVPKQSAAPRPWISRLYGGVPSRTEAEIRGIIYLPWKGEWMLVPRGAPGASIWAEACNYMFWVRRPFK</sequence>
<dbReference type="PANTHER" id="PTHR43464">
    <property type="entry name" value="METHYLTRANSFERASE"/>
    <property type="match status" value="1"/>
</dbReference>
<dbReference type="OrthoDB" id="3265906at2759"/>
<dbReference type="NCBIfam" id="TIGR01983">
    <property type="entry name" value="UbiG"/>
    <property type="match status" value="1"/>
</dbReference>